<evidence type="ECO:0000256" key="1">
    <source>
        <dbReference type="ARBA" id="ARBA00004259"/>
    </source>
</evidence>
<dbReference type="GO" id="GO:0017056">
    <property type="term" value="F:structural constituent of nuclear pore"/>
    <property type="evidence" value="ECO:0007669"/>
    <property type="project" value="InterPro"/>
</dbReference>
<keyword evidence="4" id="KW-0813">Transport</keyword>
<dbReference type="GO" id="GO:0006606">
    <property type="term" value="P:protein import into nucleus"/>
    <property type="evidence" value="ECO:0007669"/>
    <property type="project" value="TreeGrafter"/>
</dbReference>
<keyword evidence="4" id="KW-0509">mRNA transport</keyword>
<name>A0AAP0NME3_9MAGN</name>
<dbReference type="Proteomes" id="UP001419268">
    <property type="component" value="Unassembled WGS sequence"/>
</dbReference>
<evidence type="ECO:0000256" key="2">
    <source>
        <dbReference type="ARBA" id="ARBA00010186"/>
    </source>
</evidence>
<dbReference type="PANTHER" id="PTHR11225:SF4">
    <property type="entry name" value="NUCLEAR PORE COMPLEX PROTEIN NUP93"/>
    <property type="match status" value="1"/>
</dbReference>
<evidence type="ECO:0000313" key="6">
    <source>
        <dbReference type="Proteomes" id="UP001419268"/>
    </source>
</evidence>
<dbReference type="Pfam" id="PF04097">
    <property type="entry name" value="Nic96"/>
    <property type="match status" value="1"/>
</dbReference>
<evidence type="ECO:0000256" key="4">
    <source>
        <dbReference type="RuleBase" id="RU364035"/>
    </source>
</evidence>
<comment type="caution">
    <text evidence="5">The sequence shown here is derived from an EMBL/GenBank/DDBJ whole genome shotgun (WGS) entry which is preliminary data.</text>
</comment>
<gene>
    <name evidence="5" type="ORF">Scep_019697</name>
</gene>
<comment type="similarity">
    <text evidence="2 4">Belongs to the nucleoporin interacting component (NIC) family.</text>
</comment>
<dbReference type="GO" id="GO:0005643">
    <property type="term" value="C:nuclear pore"/>
    <property type="evidence" value="ECO:0007669"/>
    <property type="project" value="UniProtKB-SubCell"/>
</dbReference>
<organism evidence="5 6">
    <name type="scientific">Stephania cephalantha</name>
    <dbReference type="NCBI Taxonomy" id="152367"/>
    <lineage>
        <taxon>Eukaryota</taxon>
        <taxon>Viridiplantae</taxon>
        <taxon>Streptophyta</taxon>
        <taxon>Embryophyta</taxon>
        <taxon>Tracheophyta</taxon>
        <taxon>Spermatophyta</taxon>
        <taxon>Magnoliopsida</taxon>
        <taxon>Ranunculales</taxon>
        <taxon>Menispermaceae</taxon>
        <taxon>Menispermoideae</taxon>
        <taxon>Cissampelideae</taxon>
        <taxon>Stephania</taxon>
    </lineage>
</organism>
<dbReference type="InterPro" id="IPR007231">
    <property type="entry name" value="Nucleoporin_int_Nup93/Nic96"/>
</dbReference>
<dbReference type="AlphaFoldDB" id="A0AAP0NME3"/>
<keyword evidence="3 4" id="KW-0539">Nucleus</keyword>
<keyword evidence="4" id="KW-0811">Translocation</keyword>
<reference evidence="5 6" key="1">
    <citation type="submission" date="2024-01" db="EMBL/GenBank/DDBJ databases">
        <title>Genome assemblies of Stephania.</title>
        <authorList>
            <person name="Yang L."/>
        </authorList>
    </citation>
    <scope>NUCLEOTIDE SEQUENCE [LARGE SCALE GENOMIC DNA]</scope>
    <source>
        <strain evidence="5">JXDWG</strain>
        <tissue evidence="5">Leaf</tissue>
    </source>
</reference>
<dbReference type="GO" id="GO:0016973">
    <property type="term" value="P:poly(A)+ mRNA export from nucleus"/>
    <property type="evidence" value="ECO:0007669"/>
    <property type="project" value="TreeGrafter"/>
</dbReference>
<keyword evidence="6" id="KW-1185">Reference proteome</keyword>
<dbReference type="PANTHER" id="PTHR11225">
    <property type="entry name" value="NUCLEAR PORE COMPLEX PROTEIN NUP93 NUCLEOPORIN NUP93 DEAD EYE PROTEIN"/>
    <property type="match status" value="1"/>
</dbReference>
<accession>A0AAP0NME3</accession>
<protein>
    <recommendedName>
        <fullName evidence="4">Nuclear pore protein</fullName>
    </recommendedName>
</protein>
<keyword evidence="4" id="KW-0906">Nuclear pore complex</keyword>
<dbReference type="EMBL" id="JBBNAG010000008">
    <property type="protein sequence ID" value="KAK9112178.1"/>
    <property type="molecule type" value="Genomic_DNA"/>
</dbReference>
<comment type="subcellular location">
    <subcellularLocation>
        <location evidence="1">Nucleus envelope</location>
    </subcellularLocation>
    <subcellularLocation>
        <location evidence="4">Nucleus</location>
        <location evidence="4">Nuclear pore complex</location>
    </subcellularLocation>
</comment>
<keyword evidence="4" id="KW-0653">Protein transport</keyword>
<sequence>MGCIISVHQQIKFSFPCSFLFKHILAVSYFDEHNFTFQSVEIQKRIGAFSIALETINKCLSEAICALTRGRLGGESETSGLIHSGNEILEMFKYSNDTGLQERERILEQQTVLRQLEMILFIHKLSRAGQYADALKEVVKLSFLPLDPRGPNITTDVFQNLSPHVQACVPDLLKVTLVCLDNVTDSDDLLRALRTKVCI</sequence>
<evidence type="ECO:0000313" key="5">
    <source>
        <dbReference type="EMBL" id="KAK9112178.1"/>
    </source>
</evidence>
<keyword evidence="4" id="KW-0472">Membrane</keyword>
<proteinExistence type="inferred from homology"/>
<evidence type="ECO:0000256" key="3">
    <source>
        <dbReference type="ARBA" id="ARBA00023242"/>
    </source>
</evidence>